<organism evidence="2 3">
    <name type="scientific">Salisediminibacterium halotolerans</name>
    <dbReference type="NCBI Taxonomy" id="517425"/>
    <lineage>
        <taxon>Bacteria</taxon>
        <taxon>Bacillati</taxon>
        <taxon>Bacillota</taxon>
        <taxon>Bacilli</taxon>
        <taxon>Bacillales</taxon>
        <taxon>Bacillaceae</taxon>
        <taxon>Salisediminibacterium</taxon>
    </lineage>
</organism>
<evidence type="ECO:0000313" key="3">
    <source>
        <dbReference type="Proteomes" id="UP000199318"/>
    </source>
</evidence>
<dbReference type="EMBL" id="FOGV01000012">
    <property type="protein sequence ID" value="SES03737.1"/>
    <property type="molecule type" value="Genomic_DNA"/>
</dbReference>
<dbReference type="PROSITE" id="PS50005">
    <property type="entry name" value="TPR"/>
    <property type="match status" value="1"/>
</dbReference>
<dbReference type="STRING" id="1464123.SAMN05444126_11257"/>
<sequence length="356" mass="41072">MSSKSHDPSENDNVILFPGLVQKLSEKGMTALKEQKYYDALTYFNQSTELDPEHAQARYGLVITNIELNRLDEAKKYCESMLKEGIGDYYEVLQVYVSLLVQLGAYDEVVDLLEVVIQEDKLPSEMAETFYQLLDFSRQMTDEYGAPSDDTLMEEQALMPPPAELINDLEKGNPDQQWGAIQQLSHHKLADVEDAYRDFLKSKDQHPVLKSYILQLLKEMDSTGTFVVHKFGESFTIELHKEDLFHETFGMQVIDRLEKELADDNPTLFDIVQQVWWHYLFALYPKKPEPADIDIWACALHETGRHLLSDGEEFISLSAHYGTDESDVMMCTEHIKEIEQLLFSMNEMSAYREGEQ</sequence>
<evidence type="ECO:0000313" key="2">
    <source>
        <dbReference type="EMBL" id="SES03737.1"/>
    </source>
</evidence>
<name>A0A1H9U3K6_9BACI</name>
<dbReference type="InterPro" id="IPR011990">
    <property type="entry name" value="TPR-like_helical_dom_sf"/>
</dbReference>
<comment type="caution">
    <text evidence="2">The sequence shown here is derived from an EMBL/GenBank/DDBJ whole genome shotgun (WGS) entry which is preliminary data.</text>
</comment>
<dbReference type="SUPFAM" id="SSF116965">
    <property type="entry name" value="Hypothetical protein MPN330"/>
    <property type="match status" value="1"/>
</dbReference>
<dbReference type="SUPFAM" id="SSF48452">
    <property type="entry name" value="TPR-like"/>
    <property type="match status" value="1"/>
</dbReference>
<dbReference type="AlphaFoldDB" id="A0A1H9U3K6"/>
<feature type="repeat" description="TPR" evidence="1">
    <location>
        <begin position="21"/>
        <end position="54"/>
    </location>
</feature>
<dbReference type="Proteomes" id="UP000199318">
    <property type="component" value="Unassembled WGS sequence"/>
</dbReference>
<accession>A0A1H9U3K6</accession>
<evidence type="ECO:0000256" key="1">
    <source>
        <dbReference type="PROSITE-ProRule" id="PRU00339"/>
    </source>
</evidence>
<keyword evidence="3" id="KW-1185">Reference proteome</keyword>
<gene>
    <name evidence="2" type="ORF">SAMN05444126_11257</name>
</gene>
<dbReference type="InterPro" id="IPR019734">
    <property type="entry name" value="TPR_rpt"/>
</dbReference>
<keyword evidence="1" id="KW-0802">TPR repeat</keyword>
<reference evidence="3" key="1">
    <citation type="submission" date="2016-10" db="EMBL/GenBank/DDBJ databases">
        <authorList>
            <person name="de Groot N.N."/>
        </authorList>
    </citation>
    <scope>NUCLEOTIDE SEQUENCE [LARGE SCALE GENOMIC DNA]</scope>
    <source>
        <strain evidence="3">10nlg</strain>
    </source>
</reference>
<dbReference type="Gene3D" id="1.25.40.10">
    <property type="entry name" value="Tetratricopeptide repeat domain"/>
    <property type="match status" value="1"/>
</dbReference>
<dbReference type="OrthoDB" id="2364593at2"/>
<dbReference type="Pfam" id="PF14559">
    <property type="entry name" value="TPR_19"/>
    <property type="match status" value="1"/>
</dbReference>
<proteinExistence type="predicted"/>
<protein>
    <submittedName>
        <fullName evidence="2">Tetratricopeptide repeat-containing protein</fullName>
    </submittedName>
</protein>
<dbReference type="RefSeq" id="WP_093072931.1">
    <property type="nucleotide sequence ID" value="NZ_FOGV01000012.1"/>
</dbReference>